<comment type="caution">
    <text evidence="7">The sequence shown here is derived from an EMBL/GenBank/DDBJ whole genome shotgun (WGS) entry which is preliminary data.</text>
</comment>
<evidence type="ECO:0000256" key="4">
    <source>
        <dbReference type="ARBA" id="ARBA00023014"/>
    </source>
</evidence>
<gene>
    <name evidence="7" type="ORF">AOG54_05295</name>
</gene>
<dbReference type="Gene3D" id="2.102.10.10">
    <property type="entry name" value="Rieske [2Fe-2S] iron-sulphur domain"/>
    <property type="match status" value="1"/>
</dbReference>
<dbReference type="GO" id="GO:0046872">
    <property type="term" value="F:metal ion binding"/>
    <property type="evidence" value="ECO:0007669"/>
    <property type="project" value="UniProtKB-KW"/>
</dbReference>
<dbReference type="InterPro" id="IPR036922">
    <property type="entry name" value="Rieske_2Fe-2S_sf"/>
</dbReference>
<keyword evidence="3" id="KW-0408">Iron</keyword>
<dbReference type="InterPro" id="IPR017941">
    <property type="entry name" value="Rieske_2Fe-2S"/>
</dbReference>
<accession>A0A0N8VKP5</accession>
<dbReference type="PROSITE" id="PS51296">
    <property type="entry name" value="RIESKE"/>
    <property type="match status" value="1"/>
</dbReference>
<keyword evidence="1" id="KW-0001">2Fe-2S</keyword>
<keyword evidence="2" id="KW-0479">Metal-binding</keyword>
<organism evidence="7 8">
    <name type="scientific">Acidiplasma aeolicum</name>
    <dbReference type="NCBI Taxonomy" id="507754"/>
    <lineage>
        <taxon>Archaea</taxon>
        <taxon>Methanobacteriati</taxon>
        <taxon>Thermoplasmatota</taxon>
        <taxon>Thermoplasmata</taxon>
        <taxon>Thermoplasmatales</taxon>
        <taxon>Ferroplasmaceae</taxon>
        <taxon>Acidiplasma</taxon>
    </lineage>
</organism>
<protein>
    <recommendedName>
        <fullName evidence="6">Rieske domain-containing protein</fullName>
    </recommendedName>
</protein>
<name>A0A0N8VKP5_9ARCH</name>
<reference evidence="7 8" key="1">
    <citation type="submission" date="2015-09" db="EMBL/GenBank/DDBJ databases">
        <title>Heavy metals and arsenic resistance mechanisms in polyextremophilic archaea of the family Ferroplasmaceae.</title>
        <authorList>
            <person name="Bulaev A.G."/>
            <person name="Kanygina A.V."/>
        </authorList>
    </citation>
    <scope>NUCLEOTIDE SEQUENCE [LARGE SCALE GENOMIC DNA]</scope>
    <source>
        <strain evidence="7 8">VT</strain>
    </source>
</reference>
<dbReference type="PANTHER" id="PTHR21496">
    <property type="entry name" value="FERREDOXIN-RELATED"/>
    <property type="match status" value="1"/>
</dbReference>
<evidence type="ECO:0000256" key="2">
    <source>
        <dbReference type="ARBA" id="ARBA00022723"/>
    </source>
</evidence>
<dbReference type="OrthoDB" id="6837at2157"/>
<dbReference type="SUPFAM" id="SSF50022">
    <property type="entry name" value="ISP domain"/>
    <property type="match status" value="1"/>
</dbReference>
<evidence type="ECO:0000313" key="7">
    <source>
        <dbReference type="EMBL" id="KQB34300.1"/>
    </source>
</evidence>
<evidence type="ECO:0000259" key="6">
    <source>
        <dbReference type="PROSITE" id="PS51296"/>
    </source>
</evidence>
<dbReference type="GO" id="GO:0051537">
    <property type="term" value="F:2 iron, 2 sulfur cluster binding"/>
    <property type="evidence" value="ECO:0007669"/>
    <property type="project" value="UniProtKB-KW"/>
</dbReference>
<evidence type="ECO:0000256" key="3">
    <source>
        <dbReference type="ARBA" id="ARBA00023004"/>
    </source>
</evidence>
<dbReference type="GeneID" id="84222724"/>
<evidence type="ECO:0000256" key="5">
    <source>
        <dbReference type="ARBA" id="ARBA00034078"/>
    </source>
</evidence>
<dbReference type="Proteomes" id="UP000050320">
    <property type="component" value="Unassembled WGS sequence"/>
</dbReference>
<evidence type="ECO:0000313" key="8">
    <source>
        <dbReference type="Proteomes" id="UP000050320"/>
    </source>
</evidence>
<dbReference type="Pfam" id="PF00355">
    <property type="entry name" value="Rieske"/>
    <property type="match status" value="1"/>
</dbReference>
<feature type="domain" description="Rieske" evidence="6">
    <location>
        <begin position="7"/>
        <end position="112"/>
    </location>
</feature>
<sequence length="114" mass="12542">MIKMAWTEVADESELKAGESKAFEVNGKKILISNVDGNIYSIDSICTHMGGDLSKGKKENGIVICPKHHAQFDLKTGKVVKNVGGFVRTMTRKEASDLKSYNVKIEDGKIKIDL</sequence>
<dbReference type="RefSeq" id="WP_052656676.1">
    <property type="nucleotide sequence ID" value="NZ_JBBYJF010000005.1"/>
</dbReference>
<keyword evidence="4" id="KW-0411">Iron-sulfur</keyword>
<dbReference type="EMBL" id="LKBG01000247">
    <property type="protein sequence ID" value="KQB34300.1"/>
    <property type="molecule type" value="Genomic_DNA"/>
</dbReference>
<proteinExistence type="predicted"/>
<keyword evidence="8" id="KW-1185">Reference proteome</keyword>
<comment type="cofactor">
    <cofactor evidence="5">
        <name>[2Fe-2S] cluster</name>
        <dbReference type="ChEBI" id="CHEBI:190135"/>
    </cofactor>
</comment>
<dbReference type="PANTHER" id="PTHR21496:SF0">
    <property type="entry name" value="RIESKE DOMAIN-CONTAINING PROTEIN"/>
    <property type="match status" value="1"/>
</dbReference>
<evidence type="ECO:0000256" key="1">
    <source>
        <dbReference type="ARBA" id="ARBA00022714"/>
    </source>
</evidence>
<dbReference type="AlphaFoldDB" id="A0A0N8VKP5"/>